<proteinExistence type="predicted"/>
<reference evidence="2" key="1">
    <citation type="submission" date="2021-02" db="EMBL/GenBank/DDBJ databases">
        <title>Thiocyanate and organic carbon inputs drive convergent selection for specific autotrophic Afipia and Thiobacillus strains within complex microbiomes.</title>
        <authorList>
            <person name="Huddy R.J."/>
            <person name="Sachdeva R."/>
            <person name="Kadzinga F."/>
            <person name="Kantor R.S."/>
            <person name="Harrison S.T.L."/>
            <person name="Banfield J.F."/>
        </authorList>
    </citation>
    <scope>NUCLEOTIDE SEQUENCE</scope>
    <source>
        <strain evidence="2">SCN18_10_11_15_R1_P_69_7</strain>
    </source>
</reference>
<accession>A0A9D8L185</accession>
<dbReference type="AlphaFoldDB" id="A0A9D8L185"/>
<evidence type="ECO:0000313" key="2">
    <source>
        <dbReference type="EMBL" id="MBN8799642.1"/>
    </source>
</evidence>
<name>A0A9D8L185_9GAMM</name>
<organism evidence="2 3">
    <name type="scientific">Stenotrophomonas nitritireducens</name>
    <dbReference type="NCBI Taxonomy" id="83617"/>
    <lineage>
        <taxon>Bacteria</taxon>
        <taxon>Pseudomonadati</taxon>
        <taxon>Pseudomonadota</taxon>
        <taxon>Gammaproteobacteria</taxon>
        <taxon>Lysobacterales</taxon>
        <taxon>Lysobacteraceae</taxon>
        <taxon>Stenotrophomonas</taxon>
    </lineage>
</organism>
<keyword evidence="1" id="KW-0175">Coiled coil</keyword>
<sequence length="265" mass="28163">MRLVTLIDLGAGSLPAQTPPAARFAPWLVQVYAPPQPPVLSGLTATPVVDGVLLEWAPVPLSGAVYVVGVGGSKDGPFRELAQVDVTRYLYSNAETEAKWFSVTPSVRGVLGVGATVEAAPKVIASDEDLIELQLQIEQERVERFQGDAAEASERARQMAAETGQRVADIEAERAARQAAVASAQTRINEILSDGIITPDEKPALKQALQVLLNELPGIRVEALASGATAELAAYEAALNALVDYLNTLTFPTRWDDPSGNTIII</sequence>
<dbReference type="EMBL" id="JAFKMG010000914">
    <property type="protein sequence ID" value="MBN8799642.1"/>
    <property type="molecule type" value="Genomic_DNA"/>
</dbReference>
<gene>
    <name evidence="2" type="ORF">J0H45_09840</name>
</gene>
<evidence type="ECO:0000313" key="3">
    <source>
        <dbReference type="Proteomes" id="UP000664815"/>
    </source>
</evidence>
<comment type="caution">
    <text evidence="2">The sequence shown here is derived from an EMBL/GenBank/DDBJ whole genome shotgun (WGS) entry which is preliminary data.</text>
</comment>
<dbReference type="RefSeq" id="WP_273081223.1">
    <property type="nucleotide sequence ID" value="NZ_JAFKME010000004.1"/>
</dbReference>
<evidence type="ECO:0000256" key="1">
    <source>
        <dbReference type="SAM" id="Coils"/>
    </source>
</evidence>
<protein>
    <submittedName>
        <fullName evidence="2">Uncharacterized protein</fullName>
    </submittedName>
</protein>
<dbReference type="Proteomes" id="UP000664815">
    <property type="component" value="Unassembled WGS sequence"/>
</dbReference>
<feature type="coiled-coil region" evidence="1">
    <location>
        <begin position="135"/>
        <end position="162"/>
    </location>
</feature>